<dbReference type="GO" id="GO:0004349">
    <property type="term" value="F:glutamate 5-kinase activity"/>
    <property type="evidence" value="ECO:0007669"/>
    <property type="project" value="UniProtKB-UniRule"/>
</dbReference>
<dbReference type="RefSeq" id="WP_142935916.1">
    <property type="nucleotide sequence ID" value="NZ_FXTM01000019.1"/>
</dbReference>
<dbReference type="EC" id="2.7.2.11" evidence="8"/>
<dbReference type="OrthoDB" id="9804434at2"/>
<dbReference type="GO" id="GO:0005829">
    <property type="term" value="C:cytosol"/>
    <property type="evidence" value="ECO:0007669"/>
    <property type="project" value="TreeGrafter"/>
</dbReference>
<comment type="catalytic activity">
    <reaction evidence="8">
        <text>L-glutamate + ATP = L-glutamyl 5-phosphate + ADP</text>
        <dbReference type="Rhea" id="RHEA:14877"/>
        <dbReference type="ChEBI" id="CHEBI:29985"/>
        <dbReference type="ChEBI" id="CHEBI:30616"/>
        <dbReference type="ChEBI" id="CHEBI:58274"/>
        <dbReference type="ChEBI" id="CHEBI:456216"/>
        <dbReference type="EC" id="2.7.2.11"/>
    </reaction>
</comment>
<comment type="subcellular location">
    <subcellularLocation>
        <location evidence="8">Cytoplasm</location>
    </subcellularLocation>
</comment>
<name>A0A521DBA2_9BACT</name>
<comment type="caution">
    <text evidence="8">Lacks conserved residue(s) required for the propagation of feature annotation.</text>
</comment>
<comment type="pathway">
    <text evidence="8">Amino-acid biosynthesis; L-proline biosynthesis; L-glutamate 5-semialdehyde from L-glutamate: step 1/2.</text>
</comment>
<sequence>MFRRARRIVVKVGSQLLAGETGLNREFILNVASQIAKLKEAGREVILVSSGAVLAGIKALGFNRKPFSLAEKQALSAIGQPYLLAEYRRAFKEFGVEVAQVLLTAEDLRSKERFLNARNTFESLLKFGVVPIVNENDTVSTEEIQIGDNDNLSAHVSVVVEAELLIMLTTAKGIYDKDPLKNPDARLIPVVEDERELFRVCDFSCKTSFGTGGMGTKVEAALKAVKKGIPVIVAGGNEDNVLQRIVNGERLGTLFLPKKVLRAKGYRILYLMEPKGKIFVDRGAEEAIVNFGKSLLSKGIKHWEGEFRKGDAVEVYSERGELIGKGISRCSSSEIEKKKVCIHRDDFVLIKEGV</sequence>
<dbReference type="InterPro" id="IPR019797">
    <property type="entry name" value="Glutamate_5-kinase_CS"/>
</dbReference>
<dbReference type="PROSITE" id="PS00902">
    <property type="entry name" value="GLUTAMATE_5_KINASE"/>
    <property type="match status" value="1"/>
</dbReference>
<reference evidence="10 11" key="1">
    <citation type="submission" date="2017-05" db="EMBL/GenBank/DDBJ databases">
        <authorList>
            <person name="Varghese N."/>
            <person name="Submissions S."/>
        </authorList>
    </citation>
    <scope>NUCLEOTIDE SEQUENCE [LARGE SCALE GENOMIC DNA]</scope>
    <source>
        <strain evidence="10 11">DSM 16304</strain>
    </source>
</reference>
<keyword evidence="4 8" id="KW-0808">Transferase</keyword>
<dbReference type="CDD" id="cd04242">
    <property type="entry name" value="AAK_G5K_ProB"/>
    <property type="match status" value="1"/>
</dbReference>
<dbReference type="Proteomes" id="UP000317315">
    <property type="component" value="Unassembled WGS sequence"/>
</dbReference>
<protein>
    <recommendedName>
        <fullName evidence="8">Glutamate 5-kinase</fullName>
        <ecNumber evidence="8">2.7.2.11</ecNumber>
    </recommendedName>
    <alternativeName>
        <fullName evidence="8">Gamma-glutamyl kinase</fullName>
        <shortName evidence="8">GK</shortName>
    </alternativeName>
</protein>
<dbReference type="InterPro" id="IPR036974">
    <property type="entry name" value="PUA_sf"/>
</dbReference>
<keyword evidence="1 8" id="KW-0963">Cytoplasm</keyword>
<evidence type="ECO:0000256" key="1">
    <source>
        <dbReference type="ARBA" id="ARBA00022490"/>
    </source>
</evidence>
<dbReference type="GO" id="GO:0005524">
    <property type="term" value="F:ATP binding"/>
    <property type="evidence" value="ECO:0007669"/>
    <property type="project" value="UniProtKB-KW"/>
</dbReference>
<feature type="binding site" evidence="8">
    <location>
        <position position="137"/>
    </location>
    <ligand>
        <name>substrate</name>
    </ligand>
</feature>
<dbReference type="InterPro" id="IPR002478">
    <property type="entry name" value="PUA"/>
</dbReference>
<dbReference type="InterPro" id="IPR005715">
    <property type="entry name" value="Glu_5kinase/COase_Synthase"/>
</dbReference>
<dbReference type="NCBIfam" id="TIGR01027">
    <property type="entry name" value="proB"/>
    <property type="match status" value="1"/>
</dbReference>
<dbReference type="FunFam" id="3.40.1160.10:FF:000018">
    <property type="entry name" value="Glutamate 5-kinase"/>
    <property type="match status" value="1"/>
</dbReference>
<feature type="binding site" evidence="8">
    <location>
        <position position="11"/>
    </location>
    <ligand>
        <name>ATP</name>
        <dbReference type="ChEBI" id="CHEBI:30616"/>
    </ligand>
</feature>
<dbReference type="InterPro" id="IPR015947">
    <property type="entry name" value="PUA-like_sf"/>
</dbReference>
<organism evidence="10 11">
    <name type="scientific">Balnearium lithotrophicum</name>
    <dbReference type="NCBI Taxonomy" id="223788"/>
    <lineage>
        <taxon>Bacteria</taxon>
        <taxon>Pseudomonadati</taxon>
        <taxon>Aquificota</taxon>
        <taxon>Aquificia</taxon>
        <taxon>Desulfurobacteriales</taxon>
        <taxon>Desulfurobacteriaceae</taxon>
        <taxon>Balnearium</taxon>
    </lineage>
</organism>
<evidence type="ECO:0000313" key="11">
    <source>
        <dbReference type="Proteomes" id="UP000317315"/>
    </source>
</evidence>
<accession>A0A521DBA2</accession>
<dbReference type="InterPro" id="IPR011529">
    <property type="entry name" value="Glu_5kinase"/>
</dbReference>
<evidence type="ECO:0000256" key="5">
    <source>
        <dbReference type="ARBA" id="ARBA00022741"/>
    </source>
</evidence>
<dbReference type="InterPro" id="IPR001057">
    <property type="entry name" value="Glu/AcGlu_kinase"/>
</dbReference>
<dbReference type="PRINTS" id="PR00474">
    <property type="entry name" value="GLU5KINASE"/>
</dbReference>
<feature type="binding site" evidence="8">
    <location>
        <begin position="211"/>
        <end position="217"/>
    </location>
    <ligand>
        <name>ATP</name>
        <dbReference type="ChEBI" id="CHEBI:30616"/>
    </ligand>
</feature>
<evidence type="ECO:0000256" key="4">
    <source>
        <dbReference type="ARBA" id="ARBA00022679"/>
    </source>
</evidence>
<dbReference type="HAMAP" id="MF_00456">
    <property type="entry name" value="ProB"/>
    <property type="match status" value="1"/>
</dbReference>
<dbReference type="Pfam" id="PF01472">
    <property type="entry name" value="PUA"/>
    <property type="match status" value="1"/>
</dbReference>
<evidence type="ECO:0000256" key="7">
    <source>
        <dbReference type="ARBA" id="ARBA00022840"/>
    </source>
</evidence>
<evidence type="ECO:0000256" key="2">
    <source>
        <dbReference type="ARBA" id="ARBA00022605"/>
    </source>
</evidence>
<keyword evidence="11" id="KW-1185">Reference proteome</keyword>
<dbReference type="SMART" id="SM00359">
    <property type="entry name" value="PUA"/>
    <property type="match status" value="1"/>
</dbReference>
<dbReference type="PANTHER" id="PTHR43654:SF1">
    <property type="entry name" value="ISOPENTENYL PHOSPHATE KINASE"/>
    <property type="match status" value="1"/>
</dbReference>
<evidence type="ECO:0000256" key="3">
    <source>
        <dbReference type="ARBA" id="ARBA00022650"/>
    </source>
</evidence>
<dbReference type="CDD" id="cd21157">
    <property type="entry name" value="PUA_G5K"/>
    <property type="match status" value="1"/>
</dbReference>
<keyword evidence="2 8" id="KW-0028">Amino-acid biosynthesis</keyword>
<evidence type="ECO:0000256" key="6">
    <source>
        <dbReference type="ARBA" id="ARBA00022777"/>
    </source>
</evidence>
<dbReference type="AlphaFoldDB" id="A0A521DBA2"/>
<dbReference type="GO" id="GO:0055129">
    <property type="term" value="P:L-proline biosynthetic process"/>
    <property type="evidence" value="ECO:0007669"/>
    <property type="project" value="UniProtKB-UniRule"/>
</dbReference>
<comment type="function">
    <text evidence="8">Catalyzes the transfer of a phosphate group to glutamate to form L-glutamate 5-phosphate.</text>
</comment>
<dbReference type="Gene3D" id="2.30.130.10">
    <property type="entry name" value="PUA domain"/>
    <property type="match status" value="1"/>
</dbReference>
<keyword evidence="5 8" id="KW-0547">Nucleotide-binding</keyword>
<proteinExistence type="inferred from homology"/>
<dbReference type="Gene3D" id="3.40.1160.10">
    <property type="entry name" value="Acetylglutamate kinase-like"/>
    <property type="match status" value="1"/>
</dbReference>
<dbReference type="InterPro" id="IPR001048">
    <property type="entry name" value="Asp/Glu/Uridylate_kinase"/>
</dbReference>
<dbReference type="GO" id="GO:0003723">
    <property type="term" value="F:RNA binding"/>
    <property type="evidence" value="ECO:0007669"/>
    <property type="project" value="InterPro"/>
</dbReference>
<evidence type="ECO:0000256" key="8">
    <source>
        <dbReference type="HAMAP-Rule" id="MF_00456"/>
    </source>
</evidence>
<dbReference type="PANTHER" id="PTHR43654">
    <property type="entry name" value="GLUTAMATE 5-KINASE"/>
    <property type="match status" value="1"/>
</dbReference>
<evidence type="ECO:0000313" key="10">
    <source>
        <dbReference type="EMBL" id="SMO68943.1"/>
    </source>
</evidence>
<keyword evidence="6 8" id="KW-0418">Kinase</keyword>
<dbReference type="SUPFAM" id="SSF53633">
    <property type="entry name" value="Carbamate kinase-like"/>
    <property type="match status" value="1"/>
</dbReference>
<keyword evidence="7 8" id="KW-0067">ATP-binding</keyword>
<dbReference type="InterPro" id="IPR036393">
    <property type="entry name" value="AceGlu_kinase-like_sf"/>
</dbReference>
<dbReference type="UniPathway" id="UPA00098">
    <property type="reaction ID" value="UER00359"/>
</dbReference>
<dbReference type="PROSITE" id="PS50890">
    <property type="entry name" value="PUA"/>
    <property type="match status" value="1"/>
</dbReference>
<keyword evidence="3 8" id="KW-0641">Proline biosynthesis</keyword>
<dbReference type="EMBL" id="FXTM01000019">
    <property type="protein sequence ID" value="SMO68943.1"/>
    <property type="molecule type" value="Genomic_DNA"/>
</dbReference>
<gene>
    <name evidence="8" type="primary">proB</name>
    <name evidence="10" type="ORF">SAMN06269117_11918</name>
</gene>
<feature type="binding site" evidence="8">
    <location>
        <position position="50"/>
    </location>
    <ligand>
        <name>substrate</name>
    </ligand>
</feature>
<feature type="binding site" evidence="8">
    <location>
        <position position="149"/>
    </location>
    <ligand>
        <name>substrate</name>
    </ligand>
</feature>
<dbReference type="Pfam" id="PF00696">
    <property type="entry name" value="AA_kinase"/>
    <property type="match status" value="1"/>
</dbReference>
<dbReference type="InterPro" id="IPR041739">
    <property type="entry name" value="G5K_ProB"/>
</dbReference>
<feature type="domain" description="PUA" evidence="9">
    <location>
        <begin position="276"/>
        <end position="349"/>
    </location>
</feature>
<comment type="similarity">
    <text evidence="8">Belongs to the glutamate 5-kinase family.</text>
</comment>
<dbReference type="SUPFAM" id="SSF88697">
    <property type="entry name" value="PUA domain-like"/>
    <property type="match status" value="1"/>
</dbReference>
<dbReference type="PIRSF" id="PIRSF000729">
    <property type="entry name" value="GK"/>
    <property type="match status" value="1"/>
</dbReference>
<evidence type="ECO:0000259" key="9">
    <source>
        <dbReference type="SMART" id="SM00359"/>
    </source>
</evidence>